<proteinExistence type="predicted"/>
<sequence length="207" mass="23117">MGSQERCGANTKCPRNLGMTDELRMNYLDMHNYRRSLLANGQVAKNTKNLLPQGANIMKLELNCDLEAGAIAYAKTCPYDVSSGGLRRGIGEHYHRVPVSDVATERDAIKSAVTNWWRVVRLYPGPGMEVTFRSKHVGTPIETFTQMAWADTRKLGCAVEACNTDYVVICRYYPKGNIIDRQIYTPEPPCTACSTNKCDDELGLCIE</sequence>
<dbReference type="SMART" id="SM00198">
    <property type="entry name" value="SCP"/>
    <property type="match status" value="1"/>
</dbReference>
<dbReference type="Proteomes" id="UP001176961">
    <property type="component" value="Unassembled WGS sequence"/>
</dbReference>
<evidence type="ECO:0000313" key="2">
    <source>
        <dbReference type="EMBL" id="CAJ0610046.1"/>
    </source>
</evidence>
<evidence type="ECO:0000313" key="3">
    <source>
        <dbReference type="Proteomes" id="UP001176961"/>
    </source>
</evidence>
<dbReference type="PRINTS" id="PR00837">
    <property type="entry name" value="V5TPXLIKE"/>
</dbReference>
<dbReference type="EMBL" id="CATQJL010000326">
    <property type="protein sequence ID" value="CAJ0610046.1"/>
    <property type="molecule type" value="Genomic_DNA"/>
</dbReference>
<name>A0AA36HGM6_CYLNA</name>
<dbReference type="AlphaFoldDB" id="A0AA36HGM6"/>
<dbReference type="PROSITE" id="PS01010">
    <property type="entry name" value="CRISP_2"/>
    <property type="match status" value="1"/>
</dbReference>
<reference evidence="2" key="1">
    <citation type="submission" date="2023-07" db="EMBL/GenBank/DDBJ databases">
        <authorList>
            <consortium name="CYATHOMIX"/>
        </authorList>
    </citation>
    <scope>NUCLEOTIDE SEQUENCE</scope>
    <source>
        <strain evidence="2">N/A</strain>
    </source>
</reference>
<dbReference type="SUPFAM" id="SSF55797">
    <property type="entry name" value="PR-1-like"/>
    <property type="match status" value="1"/>
</dbReference>
<dbReference type="CDD" id="cd05380">
    <property type="entry name" value="CAP_euk"/>
    <property type="match status" value="1"/>
</dbReference>
<dbReference type="InterPro" id="IPR018244">
    <property type="entry name" value="Allrgn_V5/Tpx1_CS"/>
</dbReference>
<dbReference type="Gene3D" id="3.40.33.10">
    <property type="entry name" value="CAP"/>
    <property type="match status" value="1"/>
</dbReference>
<accession>A0AA36HGM6</accession>
<organism evidence="2 3">
    <name type="scientific">Cylicocyclus nassatus</name>
    <name type="common">Nematode worm</name>
    <dbReference type="NCBI Taxonomy" id="53992"/>
    <lineage>
        <taxon>Eukaryota</taxon>
        <taxon>Metazoa</taxon>
        <taxon>Ecdysozoa</taxon>
        <taxon>Nematoda</taxon>
        <taxon>Chromadorea</taxon>
        <taxon>Rhabditida</taxon>
        <taxon>Rhabditina</taxon>
        <taxon>Rhabditomorpha</taxon>
        <taxon>Strongyloidea</taxon>
        <taxon>Strongylidae</taxon>
        <taxon>Cylicocyclus</taxon>
    </lineage>
</organism>
<protein>
    <recommendedName>
        <fullName evidence="1">SCP domain-containing protein</fullName>
    </recommendedName>
</protein>
<dbReference type="Pfam" id="PF00188">
    <property type="entry name" value="CAP"/>
    <property type="match status" value="1"/>
</dbReference>
<dbReference type="InterPro" id="IPR001283">
    <property type="entry name" value="CRISP-related"/>
</dbReference>
<comment type="caution">
    <text evidence="2">The sequence shown here is derived from an EMBL/GenBank/DDBJ whole genome shotgun (WGS) entry which is preliminary data.</text>
</comment>
<dbReference type="InterPro" id="IPR035940">
    <property type="entry name" value="CAP_sf"/>
</dbReference>
<keyword evidence="3" id="KW-1185">Reference proteome</keyword>
<feature type="domain" description="SCP" evidence="1">
    <location>
        <begin position="22"/>
        <end position="180"/>
    </location>
</feature>
<dbReference type="InterPro" id="IPR014044">
    <property type="entry name" value="CAP_dom"/>
</dbReference>
<evidence type="ECO:0000259" key="1">
    <source>
        <dbReference type="SMART" id="SM00198"/>
    </source>
</evidence>
<dbReference type="GO" id="GO:0005576">
    <property type="term" value="C:extracellular region"/>
    <property type="evidence" value="ECO:0007669"/>
    <property type="project" value="InterPro"/>
</dbReference>
<gene>
    <name evidence="2" type="ORF">CYNAS_LOCUS22029</name>
</gene>
<dbReference type="PANTHER" id="PTHR10334">
    <property type="entry name" value="CYSTEINE-RICH SECRETORY PROTEIN-RELATED"/>
    <property type="match status" value="1"/>
</dbReference>